<gene>
    <name evidence="1" type="ORF">COLO4_36594</name>
</gene>
<dbReference type="AlphaFoldDB" id="A0A1R3G7P1"/>
<organism evidence="1 2">
    <name type="scientific">Corchorus olitorius</name>
    <dbReference type="NCBI Taxonomy" id="93759"/>
    <lineage>
        <taxon>Eukaryota</taxon>
        <taxon>Viridiplantae</taxon>
        <taxon>Streptophyta</taxon>
        <taxon>Embryophyta</taxon>
        <taxon>Tracheophyta</taxon>
        <taxon>Spermatophyta</taxon>
        <taxon>Magnoliopsida</taxon>
        <taxon>eudicotyledons</taxon>
        <taxon>Gunneridae</taxon>
        <taxon>Pentapetalae</taxon>
        <taxon>rosids</taxon>
        <taxon>malvids</taxon>
        <taxon>Malvales</taxon>
        <taxon>Malvaceae</taxon>
        <taxon>Grewioideae</taxon>
        <taxon>Apeibeae</taxon>
        <taxon>Corchorus</taxon>
    </lineage>
</organism>
<evidence type="ECO:0000313" key="1">
    <source>
        <dbReference type="EMBL" id="OMO54077.1"/>
    </source>
</evidence>
<name>A0A1R3G7P1_9ROSI</name>
<proteinExistence type="predicted"/>
<evidence type="ECO:0000313" key="2">
    <source>
        <dbReference type="Proteomes" id="UP000187203"/>
    </source>
</evidence>
<dbReference type="Proteomes" id="UP000187203">
    <property type="component" value="Unassembled WGS sequence"/>
</dbReference>
<accession>A0A1R3G7P1</accession>
<keyword evidence="2" id="KW-1185">Reference proteome</keyword>
<comment type="caution">
    <text evidence="1">The sequence shown here is derived from an EMBL/GenBank/DDBJ whole genome shotgun (WGS) entry which is preliminary data.</text>
</comment>
<sequence>MPASVPPASLSHSDFQQQAGTLQVKALWQIEAFEATQG</sequence>
<protein>
    <submittedName>
        <fullName evidence="1">Uncharacterized protein</fullName>
    </submittedName>
</protein>
<dbReference type="EMBL" id="AWUE01023350">
    <property type="protein sequence ID" value="OMO54077.1"/>
    <property type="molecule type" value="Genomic_DNA"/>
</dbReference>
<reference evidence="2" key="1">
    <citation type="submission" date="2013-09" db="EMBL/GenBank/DDBJ databases">
        <title>Corchorus olitorius genome sequencing.</title>
        <authorList>
            <person name="Alam M."/>
            <person name="Haque M.S."/>
            <person name="Islam M.S."/>
            <person name="Emdad E.M."/>
            <person name="Islam M.M."/>
            <person name="Ahmed B."/>
            <person name="Halim A."/>
            <person name="Hossen Q.M.M."/>
            <person name="Hossain M.Z."/>
            <person name="Ahmed R."/>
            <person name="Khan M.M."/>
            <person name="Islam R."/>
            <person name="Rashid M.M."/>
            <person name="Khan S.A."/>
            <person name="Rahman M.S."/>
            <person name="Alam M."/>
            <person name="Yahiya A.S."/>
            <person name="Khan M.S."/>
            <person name="Azam M.S."/>
            <person name="Haque T."/>
            <person name="Lashkar M.Z.H."/>
            <person name="Akhand A.I."/>
            <person name="Morshed G."/>
            <person name="Roy S."/>
            <person name="Uddin K.S."/>
            <person name="Rabeya T."/>
            <person name="Hossain A.S."/>
            <person name="Chowdhury A."/>
            <person name="Snigdha A.R."/>
            <person name="Mortoza M.S."/>
            <person name="Matin S.A."/>
            <person name="Hoque S.M.E."/>
            <person name="Islam M.K."/>
            <person name="Roy D.K."/>
            <person name="Haider R."/>
            <person name="Moosa M.M."/>
            <person name="Elias S.M."/>
            <person name="Hasan A.M."/>
            <person name="Jahan S."/>
            <person name="Shafiuddin M."/>
            <person name="Mahmood N."/>
            <person name="Shommy N.S."/>
        </authorList>
    </citation>
    <scope>NUCLEOTIDE SEQUENCE [LARGE SCALE GENOMIC DNA]</scope>
    <source>
        <strain evidence="2">cv. O-4</strain>
    </source>
</reference>